<dbReference type="EMBL" id="CP151508">
    <property type="protein sequence ID" value="WZN63777.1"/>
    <property type="molecule type" value="Genomic_DNA"/>
</dbReference>
<evidence type="ECO:0000313" key="9">
    <source>
        <dbReference type="EMBL" id="WZN63777.1"/>
    </source>
</evidence>
<keyword evidence="2" id="KW-0677">Repeat</keyword>
<accession>A0AAX4PC19</accession>
<evidence type="ECO:0000256" key="6">
    <source>
        <dbReference type="SAM" id="Phobius"/>
    </source>
</evidence>
<dbReference type="PANTHER" id="PTHR11219">
    <property type="entry name" value="TENEURIN AND N-ACETYLGLUCOSAMINE-1-PHOSPHODIESTER ALPHA-N-ACETYLGLUCOSAMINIDASE"/>
    <property type="match status" value="1"/>
</dbReference>
<feature type="compositionally biased region" description="Basic and acidic residues" evidence="5">
    <location>
        <begin position="828"/>
        <end position="837"/>
    </location>
</feature>
<dbReference type="PROSITE" id="PS50026">
    <property type="entry name" value="EGF_3"/>
    <property type="match status" value="1"/>
</dbReference>
<reference evidence="9 10" key="1">
    <citation type="submission" date="2024-03" db="EMBL/GenBank/DDBJ databases">
        <title>Complete genome sequence of the green alga Chloropicon roscoffensis RCC1871.</title>
        <authorList>
            <person name="Lemieux C."/>
            <person name="Pombert J.-F."/>
            <person name="Otis C."/>
            <person name="Turmel M."/>
        </authorList>
    </citation>
    <scope>NUCLEOTIDE SEQUENCE [LARGE SCALE GENOMIC DNA]</scope>
    <source>
        <strain evidence="9 10">RCC1871</strain>
    </source>
</reference>
<keyword evidence="7" id="KW-0732">Signal</keyword>
<evidence type="ECO:0000256" key="7">
    <source>
        <dbReference type="SAM" id="SignalP"/>
    </source>
</evidence>
<dbReference type="Pfam" id="PF23106">
    <property type="entry name" value="EGF_Teneurin"/>
    <property type="match status" value="1"/>
</dbReference>
<name>A0AAX4PC19_9CHLO</name>
<evidence type="ECO:0000256" key="1">
    <source>
        <dbReference type="ARBA" id="ARBA00022536"/>
    </source>
</evidence>
<feature type="transmembrane region" description="Helical" evidence="6">
    <location>
        <begin position="802"/>
        <end position="824"/>
    </location>
</feature>
<dbReference type="Gene3D" id="2.60.120.260">
    <property type="entry name" value="Galactose-binding domain-like"/>
    <property type="match status" value="3"/>
</dbReference>
<keyword evidence="3 4" id="KW-1015">Disulfide bond</keyword>
<keyword evidence="6" id="KW-0472">Membrane</keyword>
<feature type="domain" description="EGF-like" evidence="8">
    <location>
        <begin position="366"/>
        <end position="399"/>
    </location>
</feature>
<evidence type="ECO:0000256" key="2">
    <source>
        <dbReference type="ARBA" id="ARBA00022737"/>
    </source>
</evidence>
<evidence type="ECO:0000256" key="5">
    <source>
        <dbReference type="SAM" id="MobiDB-lite"/>
    </source>
</evidence>
<organism evidence="9 10">
    <name type="scientific">Chloropicon roscoffensis</name>
    <dbReference type="NCBI Taxonomy" id="1461544"/>
    <lineage>
        <taxon>Eukaryota</taxon>
        <taxon>Viridiplantae</taxon>
        <taxon>Chlorophyta</taxon>
        <taxon>Chloropicophyceae</taxon>
        <taxon>Chloropicales</taxon>
        <taxon>Chloropicaceae</taxon>
        <taxon>Chloropicon</taxon>
    </lineage>
</organism>
<evidence type="ECO:0000256" key="4">
    <source>
        <dbReference type="PROSITE-ProRule" id="PRU00076"/>
    </source>
</evidence>
<comment type="caution">
    <text evidence="4">Lacks conserved residue(s) required for the propagation of feature annotation.</text>
</comment>
<dbReference type="Gene3D" id="2.10.25.10">
    <property type="entry name" value="Laminin"/>
    <property type="match status" value="1"/>
</dbReference>
<sequence>MRGASVRVTALLAPLLGLLVALFWIGGASGLEIPTQADSLVRRTEEYECPSNCSNKGHCIMGKCYCLFGYSGDNCAIVSDVVALKPGGSYKGHITGRSWRYFTVNIAGSSPGHLQIELVALANVSLHGASEGIELRSQLAMFVNNDPEALPDEGNFKSRCIPKTGCSTSNKLELRVEEPQGSTWTIGIRSGQKDEYFSIGVETPLGLCSDSCSGRGVCLRGRCCCKPGSKGSKCEETQGSKSMHVAVNSEVPGNVARDGWRHYFLSQMRSAGTLRVTLKILSFSRSSASGGGQRVHLVVNKSGAPLAAAAMVAKQYEHACDIPRRRINDTSGAECALEIENPGPYAWFVGILGDGLEANYILETELVGSCPHECGGNGDCNAALGKCFCRSGYTGADCYRSAQDLPFAISAGEGRPGQGQGFLLAGNETRLHKILVPEGFSENLDIFVQDRSGGGAPKAAPIGEALALRLQSGVAPTQISSLVTTSVAYGGGGMVSLSPALRSSEQVFWLSVQSPGGSMYTVTAKESKSQCEHDCNGQGFCYKGACQCHPGFAGPSCGYHLSTEAAGIFTTGLSHKIQLEPHRWTAFNFGQTFEVSSPESYFRIDVSLEEDGGTVESVGQKTNFTCEDIAVVLYNDRVETLVDGGQRPERGTCQLRLPLKPGSFHLPRMEFLWQRGGNGGQLGSQKGNFLLEYDVVVECPNNCSGAGACQKGVCVCNHDRTGPDCSKIKPQLIAYEQQTLDSEKRSYYDDYEDYGEDGHQQHEHHTEGGGDVGEARVAEGSGGSSAEEDDDGMVRMDENAAFSGYLVVGSIFLLIFSLTVYMRYSDRQRSGKGRGDGDGDLGGNLTGSPSKLNYARKTGSYASLLDRVDEEENLPSEAVQQASSQKTALSNIQLPLPNMTKGLQMRQRKTASWGLLSDLENRGSAYEAYQETQNHVAISVE</sequence>
<proteinExistence type="predicted"/>
<feature type="disulfide bond" evidence="4">
    <location>
        <begin position="389"/>
        <end position="398"/>
    </location>
</feature>
<dbReference type="PANTHER" id="PTHR11219:SF69">
    <property type="entry name" value="TENEURIN-A"/>
    <property type="match status" value="1"/>
</dbReference>
<feature type="chain" id="PRO_5043735698" evidence="7">
    <location>
        <begin position="31"/>
        <end position="941"/>
    </location>
</feature>
<feature type="signal peptide" evidence="7">
    <location>
        <begin position="1"/>
        <end position="30"/>
    </location>
</feature>
<keyword evidence="6" id="KW-0812">Transmembrane</keyword>
<dbReference type="PROSITE" id="PS01186">
    <property type="entry name" value="EGF_2"/>
    <property type="match status" value="2"/>
</dbReference>
<dbReference type="Proteomes" id="UP001472866">
    <property type="component" value="Chromosome 08"/>
</dbReference>
<evidence type="ECO:0000256" key="3">
    <source>
        <dbReference type="ARBA" id="ARBA00023157"/>
    </source>
</evidence>
<dbReference type="PROSITE" id="PS00022">
    <property type="entry name" value="EGF_1"/>
    <property type="match status" value="2"/>
</dbReference>
<keyword evidence="6" id="KW-1133">Transmembrane helix</keyword>
<dbReference type="SMART" id="SM00181">
    <property type="entry name" value="EGF"/>
    <property type="match status" value="5"/>
</dbReference>
<keyword evidence="1 4" id="KW-0245">EGF-like domain</keyword>
<dbReference type="AlphaFoldDB" id="A0AAX4PC19"/>
<feature type="region of interest" description="Disordered" evidence="5">
    <location>
        <begin position="828"/>
        <end position="850"/>
    </location>
</feature>
<evidence type="ECO:0000313" key="10">
    <source>
        <dbReference type="Proteomes" id="UP001472866"/>
    </source>
</evidence>
<protein>
    <submittedName>
        <fullName evidence="9">EGF-like domain-containing protein</fullName>
    </submittedName>
</protein>
<feature type="disulfide bond" evidence="4">
    <location>
        <begin position="370"/>
        <end position="380"/>
    </location>
</feature>
<feature type="compositionally biased region" description="Basic and acidic residues" evidence="5">
    <location>
        <begin position="756"/>
        <end position="777"/>
    </location>
</feature>
<keyword evidence="10" id="KW-1185">Reference proteome</keyword>
<evidence type="ECO:0000259" key="8">
    <source>
        <dbReference type="PROSITE" id="PS50026"/>
    </source>
</evidence>
<dbReference type="InterPro" id="IPR000742">
    <property type="entry name" value="EGF"/>
</dbReference>
<dbReference type="InterPro" id="IPR051216">
    <property type="entry name" value="Teneurin"/>
</dbReference>
<feature type="region of interest" description="Disordered" evidence="5">
    <location>
        <begin position="749"/>
        <end position="791"/>
    </location>
</feature>
<gene>
    <name evidence="9" type="ORF">HKI87_08g53280</name>
</gene>